<proteinExistence type="predicted"/>
<sequence>MPESYLSDVGTSRAFPSRIQGRREKNTVVDVTVRPARTDEVGTLTELVLRSKAHWGYSAEFMERCRAELTIHAEELAPCRVTVAEIEGRAVGVASLDGEPPEGELGKLFVDPDLIGKGVGGRLFRHMAEMARGAGFRTLELDADPNAEPFYEAMGLVRVGVVPSDSIPGRTLNRYALEL</sequence>
<dbReference type="PROSITE" id="PS51186">
    <property type="entry name" value="GNAT"/>
    <property type="match status" value="1"/>
</dbReference>
<evidence type="ECO:0000313" key="5">
    <source>
        <dbReference type="Proteomes" id="UP000730482"/>
    </source>
</evidence>
<keyword evidence="5" id="KW-1185">Reference proteome</keyword>
<evidence type="ECO:0000313" key="4">
    <source>
        <dbReference type="EMBL" id="MBS2551885.1"/>
    </source>
</evidence>
<dbReference type="GO" id="GO:0016746">
    <property type="term" value="F:acyltransferase activity"/>
    <property type="evidence" value="ECO:0007669"/>
    <property type="project" value="UniProtKB-KW"/>
</dbReference>
<dbReference type="PANTHER" id="PTHR43877">
    <property type="entry name" value="AMINOALKYLPHOSPHONATE N-ACETYLTRANSFERASE-RELATED-RELATED"/>
    <property type="match status" value="1"/>
</dbReference>
<evidence type="ECO:0000259" key="3">
    <source>
        <dbReference type="PROSITE" id="PS51186"/>
    </source>
</evidence>
<feature type="domain" description="N-acetyltransferase" evidence="3">
    <location>
        <begin position="31"/>
        <end position="178"/>
    </location>
</feature>
<dbReference type="InterPro" id="IPR000182">
    <property type="entry name" value="GNAT_dom"/>
</dbReference>
<dbReference type="CDD" id="cd04301">
    <property type="entry name" value="NAT_SF"/>
    <property type="match status" value="1"/>
</dbReference>
<reference evidence="4 5" key="1">
    <citation type="submission" date="2020-02" db="EMBL/GenBank/DDBJ databases">
        <title>Acidophilic actinobacteria isolated from forest soil.</title>
        <authorList>
            <person name="Golinska P."/>
        </authorList>
    </citation>
    <scope>NUCLEOTIDE SEQUENCE [LARGE SCALE GENOMIC DNA]</scope>
    <source>
        <strain evidence="4 5">NL8</strain>
    </source>
</reference>
<dbReference type="Pfam" id="PF00583">
    <property type="entry name" value="Acetyltransf_1"/>
    <property type="match status" value="1"/>
</dbReference>
<comment type="caution">
    <text evidence="4">The sequence shown here is derived from an EMBL/GenBank/DDBJ whole genome shotgun (WGS) entry which is preliminary data.</text>
</comment>
<keyword evidence="1 4" id="KW-0808">Transferase</keyword>
<dbReference type="InterPro" id="IPR016181">
    <property type="entry name" value="Acyl_CoA_acyltransferase"/>
</dbReference>
<gene>
    <name evidence="4" type="ORF">KGQ19_33980</name>
</gene>
<name>A0ABS5L0M7_9ACTN</name>
<dbReference type="SUPFAM" id="SSF55729">
    <property type="entry name" value="Acyl-CoA N-acyltransferases (Nat)"/>
    <property type="match status" value="1"/>
</dbReference>
<dbReference type="EMBL" id="JAAFYZ010000160">
    <property type="protein sequence ID" value="MBS2551885.1"/>
    <property type="molecule type" value="Genomic_DNA"/>
</dbReference>
<evidence type="ECO:0000256" key="2">
    <source>
        <dbReference type="ARBA" id="ARBA00023315"/>
    </source>
</evidence>
<protein>
    <submittedName>
        <fullName evidence="4">GNAT family N-acetyltransferase</fullName>
        <ecNumber evidence="4">2.3.1.-</ecNumber>
    </submittedName>
</protein>
<keyword evidence="2 4" id="KW-0012">Acyltransferase</keyword>
<dbReference type="EC" id="2.3.1.-" evidence="4"/>
<evidence type="ECO:0000256" key="1">
    <source>
        <dbReference type="ARBA" id="ARBA00022679"/>
    </source>
</evidence>
<organism evidence="4 5">
    <name type="scientific">Catenulispora pinistramenti</name>
    <dbReference type="NCBI Taxonomy" id="2705254"/>
    <lineage>
        <taxon>Bacteria</taxon>
        <taxon>Bacillati</taxon>
        <taxon>Actinomycetota</taxon>
        <taxon>Actinomycetes</taxon>
        <taxon>Catenulisporales</taxon>
        <taxon>Catenulisporaceae</taxon>
        <taxon>Catenulispora</taxon>
    </lineage>
</organism>
<accession>A0ABS5L0M7</accession>
<dbReference type="Proteomes" id="UP000730482">
    <property type="component" value="Unassembled WGS sequence"/>
</dbReference>
<dbReference type="InterPro" id="IPR050832">
    <property type="entry name" value="Bact_Acetyltransf"/>
</dbReference>
<dbReference type="PANTHER" id="PTHR43877:SF1">
    <property type="entry name" value="ACETYLTRANSFERASE"/>
    <property type="match status" value="1"/>
</dbReference>
<dbReference type="Gene3D" id="3.40.630.30">
    <property type="match status" value="1"/>
</dbReference>